<feature type="signal peptide" evidence="1">
    <location>
        <begin position="1"/>
        <end position="22"/>
    </location>
</feature>
<feature type="chain" id="PRO_5015704420" description="Lipoprotein" evidence="1">
    <location>
        <begin position="23"/>
        <end position="212"/>
    </location>
</feature>
<comment type="caution">
    <text evidence="2">The sequence shown here is derived from an EMBL/GenBank/DDBJ whole genome shotgun (WGS) entry which is preliminary data.</text>
</comment>
<proteinExistence type="predicted"/>
<gene>
    <name evidence="2" type="ORF">ENSA5_06320</name>
</gene>
<reference evidence="2 3" key="1">
    <citation type="submission" date="2018-03" db="EMBL/GenBank/DDBJ databases">
        <title>Draft Genome Sequences of the Obligatory Marine Myxobacteria Enhygromyxa salina SWB005.</title>
        <authorList>
            <person name="Poehlein A."/>
            <person name="Moghaddam J.A."/>
            <person name="Harms H."/>
            <person name="Alanjari M."/>
            <person name="Koenig G.M."/>
            <person name="Daniel R."/>
            <person name="Schaeberle T.F."/>
        </authorList>
    </citation>
    <scope>NUCLEOTIDE SEQUENCE [LARGE SCALE GENOMIC DNA]</scope>
    <source>
        <strain evidence="2 3">SWB005</strain>
    </source>
</reference>
<accession>A0A2S9YHN3</accession>
<evidence type="ECO:0008006" key="4">
    <source>
        <dbReference type="Google" id="ProtNLM"/>
    </source>
</evidence>
<sequence>MNTDKTASTVLRLFACACLALSACTVEHLDDVDSIEETERNKVINTNEIVDDGHASLHTFESDDMVYSMKFGPLDDGLFVDLRLETDEGTYENSIEYEFVETDEGPFLVVVNQDEVEANAQIIQTHLAGSDIEAFLNSGEVELTPVMAQDQFRGCGWEATLVGAACGGTLLALILSGGGFAIPIAVGAVVAGVPLTGLCVGAIHNYRICKGY</sequence>
<name>A0A2S9YHN3_9BACT</name>
<evidence type="ECO:0000256" key="1">
    <source>
        <dbReference type="SAM" id="SignalP"/>
    </source>
</evidence>
<keyword evidence="3" id="KW-1185">Reference proteome</keyword>
<protein>
    <recommendedName>
        <fullName evidence="4">Lipoprotein</fullName>
    </recommendedName>
</protein>
<dbReference type="EMBL" id="PVNK01000033">
    <property type="protein sequence ID" value="PRQ04627.1"/>
    <property type="molecule type" value="Genomic_DNA"/>
</dbReference>
<evidence type="ECO:0000313" key="3">
    <source>
        <dbReference type="Proteomes" id="UP000237968"/>
    </source>
</evidence>
<keyword evidence="1" id="KW-0732">Signal</keyword>
<dbReference type="Proteomes" id="UP000237968">
    <property type="component" value="Unassembled WGS sequence"/>
</dbReference>
<evidence type="ECO:0000313" key="2">
    <source>
        <dbReference type="EMBL" id="PRQ04627.1"/>
    </source>
</evidence>
<dbReference type="AlphaFoldDB" id="A0A2S9YHN3"/>
<organism evidence="2 3">
    <name type="scientific">Enhygromyxa salina</name>
    <dbReference type="NCBI Taxonomy" id="215803"/>
    <lineage>
        <taxon>Bacteria</taxon>
        <taxon>Pseudomonadati</taxon>
        <taxon>Myxococcota</taxon>
        <taxon>Polyangia</taxon>
        <taxon>Nannocystales</taxon>
        <taxon>Nannocystaceae</taxon>
        <taxon>Enhygromyxa</taxon>
    </lineage>
</organism>
<dbReference type="PROSITE" id="PS51257">
    <property type="entry name" value="PROKAR_LIPOPROTEIN"/>
    <property type="match status" value="1"/>
</dbReference>
<dbReference type="RefSeq" id="WP_106390087.1">
    <property type="nucleotide sequence ID" value="NZ_PVNK01000033.1"/>
</dbReference>